<evidence type="ECO:0000259" key="5">
    <source>
        <dbReference type="SMART" id="SM00704"/>
    </source>
</evidence>
<dbReference type="Gene3D" id="3.40.5.90">
    <property type="entry name" value="CDGSH iron-sulfur domain, mitoNEET-type"/>
    <property type="match status" value="1"/>
</dbReference>
<keyword evidence="3" id="KW-0408">Iron</keyword>
<protein>
    <submittedName>
        <fullName evidence="6">Iron-binding CDGSH zinc finger protein</fullName>
    </submittedName>
</protein>
<name>A0A4R8A2D3_9ACTN</name>
<dbReference type="GO" id="GO:0046872">
    <property type="term" value="F:metal ion binding"/>
    <property type="evidence" value="ECO:0007669"/>
    <property type="project" value="UniProtKB-KW"/>
</dbReference>
<evidence type="ECO:0000313" key="6">
    <source>
        <dbReference type="EMBL" id="TDW24375.1"/>
    </source>
</evidence>
<evidence type="ECO:0000256" key="2">
    <source>
        <dbReference type="ARBA" id="ARBA00022723"/>
    </source>
</evidence>
<evidence type="ECO:0000256" key="4">
    <source>
        <dbReference type="ARBA" id="ARBA00023014"/>
    </source>
</evidence>
<dbReference type="AlphaFoldDB" id="A0A4R8A2D3"/>
<gene>
    <name evidence="6" type="ORF">EV650_3254</name>
</gene>
<sequence length="75" mass="8169">MSINEADQPDPVTDPVTIRAYPGGPLLVRGPFELRDEDGEPIDPGRATIALCRCGRSAIKPLCDGTHSISRKLRR</sequence>
<keyword evidence="7" id="KW-1185">Reference proteome</keyword>
<evidence type="ECO:0000256" key="3">
    <source>
        <dbReference type="ARBA" id="ARBA00023004"/>
    </source>
</evidence>
<dbReference type="GO" id="GO:0005737">
    <property type="term" value="C:cytoplasm"/>
    <property type="evidence" value="ECO:0007669"/>
    <property type="project" value="UniProtKB-ARBA"/>
</dbReference>
<reference evidence="6 7" key="1">
    <citation type="submission" date="2019-03" db="EMBL/GenBank/DDBJ databases">
        <title>Genomic Encyclopedia of Type Strains, Phase III (KMG-III): the genomes of soil and plant-associated and newly described type strains.</title>
        <authorList>
            <person name="Whitman W."/>
        </authorList>
    </citation>
    <scope>NUCLEOTIDE SEQUENCE [LARGE SCALE GENOMIC DNA]</scope>
    <source>
        <strain evidence="6 7">VKM Ac-2570</strain>
    </source>
</reference>
<dbReference type="InterPro" id="IPR042216">
    <property type="entry name" value="MitoNEET_CISD"/>
</dbReference>
<keyword evidence="1" id="KW-0001">2Fe-2S</keyword>
<dbReference type="GO" id="GO:0051537">
    <property type="term" value="F:2 iron, 2 sulfur cluster binding"/>
    <property type="evidence" value="ECO:0007669"/>
    <property type="project" value="UniProtKB-KW"/>
</dbReference>
<dbReference type="OrthoDB" id="9800162at2"/>
<dbReference type="EMBL" id="SODF01000001">
    <property type="protein sequence ID" value="TDW24375.1"/>
    <property type="molecule type" value="Genomic_DNA"/>
</dbReference>
<feature type="domain" description="Iron-binding zinc finger CDGSH type" evidence="5">
    <location>
        <begin position="29"/>
        <end position="73"/>
    </location>
</feature>
<dbReference type="InterPro" id="IPR018967">
    <property type="entry name" value="FeS-contain_CDGSH-typ"/>
</dbReference>
<dbReference type="Pfam" id="PF09360">
    <property type="entry name" value="zf-CDGSH"/>
    <property type="match status" value="1"/>
</dbReference>
<comment type="caution">
    <text evidence="6">The sequence shown here is derived from an EMBL/GenBank/DDBJ whole genome shotgun (WGS) entry which is preliminary data.</text>
</comment>
<dbReference type="RefSeq" id="WP_134119557.1">
    <property type="nucleotide sequence ID" value="NZ_SODF01000001.1"/>
</dbReference>
<dbReference type="SMART" id="SM00704">
    <property type="entry name" value="ZnF_CDGSH"/>
    <property type="match status" value="1"/>
</dbReference>
<dbReference type="Proteomes" id="UP000295447">
    <property type="component" value="Unassembled WGS sequence"/>
</dbReference>
<proteinExistence type="predicted"/>
<evidence type="ECO:0000256" key="1">
    <source>
        <dbReference type="ARBA" id="ARBA00022714"/>
    </source>
</evidence>
<organism evidence="6 7">
    <name type="scientific">Kribbella kalugense</name>
    <dbReference type="NCBI Taxonomy" id="2512221"/>
    <lineage>
        <taxon>Bacteria</taxon>
        <taxon>Bacillati</taxon>
        <taxon>Actinomycetota</taxon>
        <taxon>Actinomycetes</taxon>
        <taxon>Propionibacteriales</taxon>
        <taxon>Kribbellaceae</taxon>
        <taxon>Kribbella</taxon>
    </lineage>
</organism>
<evidence type="ECO:0000313" key="7">
    <source>
        <dbReference type="Proteomes" id="UP000295447"/>
    </source>
</evidence>
<keyword evidence="4" id="KW-0411">Iron-sulfur</keyword>
<keyword evidence="2" id="KW-0479">Metal-binding</keyword>
<accession>A0A4R8A2D3</accession>